<keyword evidence="2" id="KW-1133">Transmembrane helix</keyword>
<evidence type="ECO:0000313" key="4">
    <source>
        <dbReference type="EMBL" id="GAA3610306.1"/>
    </source>
</evidence>
<feature type="compositionally biased region" description="Low complexity" evidence="1">
    <location>
        <begin position="265"/>
        <end position="282"/>
    </location>
</feature>
<name>A0ABP6ZJ25_9ACTN</name>
<accession>A0ABP6ZJ25</accession>
<evidence type="ECO:0008006" key="6">
    <source>
        <dbReference type="Google" id="ProtNLM"/>
    </source>
</evidence>
<feature type="signal peptide" evidence="3">
    <location>
        <begin position="1"/>
        <end position="19"/>
    </location>
</feature>
<evidence type="ECO:0000256" key="2">
    <source>
        <dbReference type="SAM" id="Phobius"/>
    </source>
</evidence>
<sequence>MALVLALLATLWAPALAGAADEVAFTIKDSRITESSGLVRNYSHDGWWTANDSGDGGVVYALNDSGEVTGSFRYAASPSDVESLARYGRRLYVADIGDNAEKRDFVTVYYFSNPPTDGSTVQYRSYDFAYPDGPHDAETLLVDGAGRLYIVTKGKKGAIYAAPGVPSRSALNRLVKVGSAPAYVTDGVFLPDNKRIALRTYVSVIVLDAITYKTIGSAAAPVQPQGETIALSLNGKRLMLGSEGNPSKMYVVDIPKSKGEDVPKGTSAPPDASASPSASSDGSGDGDAGTDTDTDVDGGGANPNRQGTLLALGLAGVVAVVAGGVVLLIRRP</sequence>
<comment type="caution">
    <text evidence="4">The sequence shown here is derived from an EMBL/GenBank/DDBJ whole genome shotgun (WGS) entry which is preliminary data.</text>
</comment>
<protein>
    <recommendedName>
        <fullName evidence="6">Esterase-like activity of phytase family protein</fullName>
    </recommendedName>
</protein>
<dbReference type="RefSeq" id="WP_344801987.1">
    <property type="nucleotide sequence ID" value="NZ_BAABAB010000006.1"/>
</dbReference>
<evidence type="ECO:0000313" key="5">
    <source>
        <dbReference type="Proteomes" id="UP001501490"/>
    </source>
</evidence>
<keyword evidence="2" id="KW-0472">Membrane</keyword>
<keyword evidence="2" id="KW-0812">Transmembrane</keyword>
<dbReference type="Proteomes" id="UP001501490">
    <property type="component" value="Unassembled WGS sequence"/>
</dbReference>
<feature type="region of interest" description="Disordered" evidence="1">
    <location>
        <begin position="256"/>
        <end position="302"/>
    </location>
</feature>
<organism evidence="4 5">
    <name type="scientific">Microlunatus ginsengisoli</name>
    <dbReference type="NCBI Taxonomy" id="363863"/>
    <lineage>
        <taxon>Bacteria</taxon>
        <taxon>Bacillati</taxon>
        <taxon>Actinomycetota</taxon>
        <taxon>Actinomycetes</taxon>
        <taxon>Propionibacteriales</taxon>
        <taxon>Propionibacteriaceae</taxon>
        <taxon>Microlunatus</taxon>
    </lineage>
</organism>
<evidence type="ECO:0000256" key="3">
    <source>
        <dbReference type="SAM" id="SignalP"/>
    </source>
</evidence>
<evidence type="ECO:0000256" key="1">
    <source>
        <dbReference type="SAM" id="MobiDB-lite"/>
    </source>
</evidence>
<dbReference type="SUPFAM" id="SSF50998">
    <property type="entry name" value="Quinoprotein alcohol dehydrogenase-like"/>
    <property type="match status" value="1"/>
</dbReference>
<keyword evidence="5" id="KW-1185">Reference proteome</keyword>
<dbReference type="InterPro" id="IPR011047">
    <property type="entry name" value="Quinoprotein_ADH-like_sf"/>
</dbReference>
<feature type="chain" id="PRO_5047402591" description="Esterase-like activity of phytase family protein" evidence="3">
    <location>
        <begin position="20"/>
        <end position="332"/>
    </location>
</feature>
<gene>
    <name evidence="4" type="ORF">GCM10022236_09970</name>
</gene>
<dbReference type="EMBL" id="BAABAB010000006">
    <property type="protein sequence ID" value="GAA3610306.1"/>
    <property type="molecule type" value="Genomic_DNA"/>
</dbReference>
<proteinExistence type="predicted"/>
<feature type="transmembrane region" description="Helical" evidence="2">
    <location>
        <begin position="309"/>
        <end position="329"/>
    </location>
</feature>
<reference evidence="5" key="1">
    <citation type="journal article" date="2019" name="Int. J. Syst. Evol. Microbiol.">
        <title>The Global Catalogue of Microorganisms (GCM) 10K type strain sequencing project: providing services to taxonomists for standard genome sequencing and annotation.</title>
        <authorList>
            <consortium name="The Broad Institute Genomics Platform"/>
            <consortium name="The Broad Institute Genome Sequencing Center for Infectious Disease"/>
            <person name="Wu L."/>
            <person name="Ma J."/>
        </authorList>
    </citation>
    <scope>NUCLEOTIDE SEQUENCE [LARGE SCALE GENOMIC DNA]</scope>
    <source>
        <strain evidence="5">JCM 16929</strain>
    </source>
</reference>
<keyword evidence="3" id="KW-0732">Signal</keyword>